<gene>
    <name evidence="4" type="ORF">IO99_15330</name>
</gene>
<comment type="caution">
    <text evidence="4">The sequence shown here is derived from an EMBL/GenBank/DDBJ whole genome shotgun (WGS) entry which is preliminary data.</text>
</comment>
<organism evidence="4 5">
    <name type="scientific">Clostridium sulfidigenes</name>
    <dbReference type="NCBI Taxonomy" id="318464"/>
    <lineage>
        <taxon>Bacteria</taxon>
        <taxon>Bacillati</taxon>
        <taxon>Bacillota</taxon>
        <taxon>Clostridia</taxon>
        <taxon>Eubacteriales</taxon>
        <taxon>Clostridiaceae</taxon>
        <taxon>Clostridium</taxon>
    </lineage>
</organism>
<dbReference type="AlphaFoldDB" id="A0A084J8L0"/>
<name>A0A084J8L0_9CLOT</name>
<dbReference type="Pfam" id="PF09967">
    <property type="entry name" value="DUF2201"/>
    <property type="match status" value="1"/>
</dbReference>
<dbReference type="PANTHER" id="PTHR38730:SF1">
    <property type="entry name" value="SLL7028 PROTEIN"/>
    <property type="match status" value="1"/>
</dbReference>
<sequence>MSKNFEKLRAKLYNRVTNIVNGGEMFKARRDGEKFVVDMPEDLKMEFYKLVDRVNLAMMEDKENFYGYFLFQVKREIRYDIATPTSISFKGAKYIIYFNPLIFLQLNLSQMQGTIKHEIHHILALHLVRAKELRRKYSTLAVNMAMDIVANQYIDFLPAYATTLEWVNTKYNLKLEPYNSMEYYVREIQGELDLLEEDKEGEEDDSKGDTKDEYDPKKTHDTWDESDDIDDKTLKSFTEKFADLSSKGKLPIEIEAMLKTLKGSENEIPWNIYLKKIMGTLESSKKKTVTRRSRRQPNRLDLKGELRGHRAKIAVAIDISGSISDAEFMQAMKEVLSIVKNYNSEVTIIECDSNIKRAYKVKSVKDIRERVTKGGGTQFTPVFEYINNTDTNLLIYFTDGKGEDKLKVTPKGYRTLWIISGRGYKLSLKEPYGVVKRLKAIEEKDEFIDIHDVRNDGWSMNSVEPTI</sequence>
<feature type="domain" description="VWA-like" evidence="2">
    <location>
        <begin position="313"/>
        <end position="438"/>
    </location>
</feature>
<dbReference type="eggNOG" id="COG3864">
    <property type="taxonomic scope" value="Bacteria"/>
</dbReference>
<protein>
    <recommendedName>
        <fullName evidence="6">von Willebrand factor A</fullName>
    </recommendedName>
</protein>
<feature type="region of interest" description="Disordered" evidence="1">
    <location>
        <begin position="195"/>
        <end position="225"/>
    </location>
</feature>
<dbReference type="InterPro" id="IPR036465">
    <property type="entry name" value="vWFA_dom_sf"/>
</dbReference>
<feature type="domain" description="Putative metallopeptidase" evidence="3">
    <location>
        <begin position="94"/>
        <end position="301"/>
    </location>
</feature>
<feature type="compositionally biased region" description="Acidic residues" evidence="1">
    <location>
        <begin position="195"/>
        <end position="206"/>
    </location>
</feature>
<dbReference type="InterPro" id="IPR018698">
    <property type="entry name" value="VWA-like_dom"/>
</dbReference>
<dbReference type="RefSeq" id="WP_035134729.1">
    <property type="nucleotide sequence ID" value="NZ_JPMD01000038.1"/>
</dbReference>
<dbReference type="Pfam" id="PF13203">
    <property type="entry name" value="DUF2201_N"/>
    <property type="match status" value="1"/>
</dbReference>
<evidence type="ECO:0000259" key="2">
    <source>
        <dbReference type="Pfam" id="PF09967"/>
    </source>
</evidence>
<keyword evidence="5" id="KW-1185">Reference proteome</keyword>
<feature type="compositionally biased region" description="Basic and acidic residues" evidence="1">
    <location>
        <begin position="207"/>
        <end position="223"/>
    </location>
</feature>
<dbReference type="EMBL" id="JPMD01000038">
    <property type="protein sequence ID" value="KEZ85294.1"/>
    <property type="molecule type" value="Genomic_DNA"/>
</dbReference>
<evidence type="ECO:0008006" key="6">
    <source>
        <dbReference type="Google" id="ProtNLM"/>
    </source>
</evidence>
<proteinExistence type="predicted"/>
<evidence type="ECO:0000313" key="4">
    <source>
        <dbReference type="EMBL" id="KEZ85294.1"/>
    </source>
</evidence>
<evidence type="ECO:0000259" key="3">
    <source>
        <dbReference type="Pfam" id="PF13203"/>
    </source>
</evidence>
<accession>A0A084J8L0</accession>
<evidence type="ECO:0000313" key="5">
    <source>
        <dbReference type="Proteomes" id="UP000028542"/>
    </source>
</evidence>
<dbReference type="Proteomes" id="UP000028542">
    <property type="component" value="Unassembled WGS sequence"/>
</dbReference>
<evidence type="ECO:0000256" key="1">
    <source>
        <dbReference type="SAM" id="MobiDB-lite"/>
    </source>
</evidence>
<dbReference type="SUPFAM" id="SSF53300">
    <property type="entry name" value="vWA-like"/>
    <property type="match status" value="1"/>
</dbReference>
<dbReference type="PANTHER" id="PTHR38730">
    <property type="entry name" value="SLL7028 PROTEIN"/>
    <property type="match status" value="1"/>
</dbReference>
<dbReference type="InterPro" id="IPR025154">
    <property type="entry name" value="Put_metallopeptidase_dom"/>
</dbReference>
<dbReference type="STRING" id="318464.IO99_15330"/>
<reference evidence="4 5" key="1">
    <citation type="submission" date="2014-07" db="EMBL/GenBank/DDBJ databases">
        <title>Draft genome of Clostridium sulfidigenes 113A isolated from sediments associated with methane hydrate from Krishna Godavari basin.</title>
        <authorList>
            <person name="Honkalas V.S."/>
            <person name="Dabir A.P."/>
            <person name="Arora P."/>
            <person name="Dhakephalkar P.K."/>
        </authorList>
    </citation>
    <scope>NUCLEOTIDE SEQUENCE [LARGE SCALE GENOMIC DNA]</scope>
    <source>
        <strain evidence="4 5">113A</strain>
    </source>
</reference>